<protein>
    <submittedName>
        <fullName evidence="2">Uncharacterized protein</fullName>
    </submittedName>
</protein>
<gene>
    <name evidence="2" type="ORF">CDQ84_18160</name>
</gene>
<reference evidence="2 3" key="1">
    <citation type="submission" date="2017-06" db="EMBL/GenBank/DDBJ databases">
        <title>Investigating the central metabolism of Clostridium thermosuccinogenes.</title>
        <authorList>
            <person name="Koendjbiharie J.G."/>
            <person name="van Kranenburg R."/>
        </authorList>
    </citation>
    <scope>NUCLEOTIDE SEQUENCE [LARGE SCALE GENOMIC DNA]</scope>
    <source>
        <strain evidence="2 3">DSM 5806</strain>
    </source>
</reference>
<dbReference type="AlphaFoldDB" id="A0A2K2F7V9"/>
<evidence type="ECO:0000313" key="3">
    <source>
        <dbReference type="Proteomes" id="UP000236151"/>
    </source>
</evidence>
<evidence type="ECO:0000256" key="1">
    <source>
        <dbReference type="SAM" id="Phobius"/>
    </source>
</evidence>
<name>A0A2K2F7V9_9CLOT</name>
<keyword evidence="3" id="KW-1185">Reference proteome</keyword>
<accession>A0A2K2F7V9</accession>
<dbReference type="KEGG" id="cthd:CDO33_02805"/>
<sequence length="84" mass="9132">MFGMIVGIVFVFIGLFVVIPGAGLFGIFWTLIAVGITGFQAYNFFDDKDVASWEINIDTGANAETNNQSISVSGDFGKVQSCWR</sequence>
<organism evidence="2 3">
    <name type="scientific">Clostridium thermosuccinogenes</name>
    <dbReference type="NCBI Taxonomy" id="84032"/>
    <lineage>
        <taxon>Bacteria</taxon>
        <taxon>Bacillati</taxon>
        <taxon>Bacillota</taxon>
        <taxon>Clostridia</taxon>
        <taxon>Eubacteriales</taxon>
        <taxon>Clostridiaceae</taxon>
        <taxon>Clostridium</taxon>
    </lineage>
</organism>
<keyword evidence="1" id="KW-1133">Transmembrane helix</keyword>
<feature type="transmembrane region" description="Helical" evidence="1">
    <location>
        <begin position="6"/>
        <end position="34"/>
    </location>
</feature>
<dbReference type="EMBL" id="NIOJ01000086">
    <property type="protein sequence ID" value="PNT94862.1"/>
    <property type="molecule type" value="Genomic_DNA"/>
</dbReference>
<proteinExistence type="predicted"/>
<keyword evidence="1" id="KW-0812">Transmembrane</keyword>
<comment type="caution">
    <text evidence="2">The sequence shown here is derived from an EMBL/GenBank/DDBJ whole genome shotgun (WGS) entry which is preliminary data.</text>
</comment>
<keyword evidence="1" id="KW-0472">Membrane</keyword>
<dbReference type="Proteomes" id="UP000236151">
    <property type="component" value="Unassembled WGS sequence"/>
</dbReference>
<evidence type="ECO:0000313" key="2">
    <source>
        <dbReference type="EMBL" id="PNT94862.1"/>
    </source>
</evidence>